<gene>
    <name evidence="1" type="ORF">CAUJ_LOCUS7901</name>
</gene>
<organism evidence="1 2">
    <name type="scientific">Caenorhabditis auriculariae</name>
    <dbReference type="NCBI Taxonomy" id="2777116"/>
    <lineage>
        <taxon>Eukaryota</taxon>
        <taxon>Metazoa</taxon>
        <taxon>Ecdysozoa</taxon>
        <taxon>Nematoda</taxon>
        <taxon>Chromadorea</taxon>
        <taxon>Rhabditida</taxon>
        <taxon>Rhabditina</taxon>
        <taxon>Rhabditomorpha</taxon>
        <taxon>Rhabditoidea</taxon>
        <taxon>Rhabditidae</taxon>
        <taxon>Peloderinae</taxon>
        <taxon>Caenorhabditis</taxon>
    </lineage>
</organism>
<evidence type="ECO:0008006" key="3">
    <source>
        <dbReference type="Google" id="ProtNLM"/>
    </source>
</evidence>
<accession>A0A8S1HA57</accession>
<reference evidence="1" key="1">
    <citation type="submission" date="2020-10" db="EMBL/GenBank/DDBJ databases">
        <authorList>
            <person name="Kikuchi T."/>
        </authorList>
    </citation>
    <scope>NUCLEOTIDE SEQUENCE</scope>
    <source>
        <strain evidence="1">NKZ352</strain>
    </source>
</reference>
<dbReference type="PANTHER" id="PTHR34311:SF3">
    <property type="entry name" value="DUF19 DOMAIN-CONTAINING PROTEIN"/>
    <property type="match status" value="1"/>
</dbReference>
<evidence type="ECO:0000313" key="2">
    <source>
        <dbReference type="Proteomes" id="UP000835052"/>
    </source>
</evidence>
<dbReference type="PANTHER" id="PTHR34311">
    <property type="entry name" value="PROTEIN CBG21698-RELATED"/>
    <property type="match status" value="1"/>
</dbReference>
<keyword evidence="2" id="KW-1185">Reference proteome</keyword>
<comment type="caution">
    <text evidence="1">The sequence shown here is derived from an EMBL/GenBank/DDBJ whole genome shotgun (WGS) entry which is preliminary data.</text>
</comment>
<sequence length="337" mass="37931">MAKAEEDDLQRIGSNCVHDERDAGALLRHDFSKHLSDFLFYFFLASGHSATGFHRYAYSRYQFLNSPGTTAMMRFWLFFGLLSVAQADDLFNVVEPFAPPPALAAGSQTCISQKLYSCQAAFNRNLNVTSDSSDWSNPSTLIYILRSYYTKSVDGFLSVCNARQQFAACLGDQYDACMSQTRFIRDGETPSNAYTYVQIFKTIEFDCDGGFVQSVQHWPCIIAVLLNNVDYFNQCATTFNQESQDPSKVCSASYKFENCMQKPYMRTCGPETAWWECERVRRSLEIDQKCPGSTCDYVASASAANGKLPVGEKVKSVFFMEHGKSGVLRELAAKNRQ</sequence>
<proteinExistence type="predicted"/>
<dbReference type="AlphaFoldDB" id="A0A8S1HA57"/>
<dbReference type="EMBL" id="CAJGYM010000024">
    <property type="protein sequence ID" value="CAD6191982.1"/>
    <property type="molecule type" value="Genomic_DNA"/>
</dbReference>
<name>A0A8S1HA57_9PELO</name>
<dbReference type="OrthoDB" id="5779209at2759"/>
<dbReference type="Proteomes" id="UP000835052">
    <property type="component" value="Unassembled WGS sequence"/>
</dbReference>
<protein>
    <recommendedName>
        <fullName evidence="3">DUF19 domain-containing protein</fullName>
    </recommendedName>
</protein>
<evidence type="ECO:0000313" key="1">
    <source>
        <dbReference type="EMBL" id="CAD6191982.1"/>
    </source>
</evidence>